<evidence type="ECO:0000313" key="3">
    <source>
        <dbReference type="WBParaSite" id="MBELARI_LOCUS3084"/>
    </source>
</evidence>
<keyword evidence="2" id="KW-1185">Reference proteome</keyword>
<dbReference type="AlphaFoldDB" id="A0AAF3F869"/>
<proteinExistence type="predicted"/>
<dbReference type="Proteomes" id="UP000887575">
    <property type="component" value="Unassembled WGS sequence"/>
</dbReference>
<evidence type="ECO:0000256" key="1">
    <source>
        <dbReference type="SAM" id="Phobius"/>
    </source>
</evidence>
<evidence type="ECO:0000313" key="2">
    <source>
        <dbReference type="Proteomes" id="UP000887575"/>
    </source>
</evidence>
<organism evidence="2 3">
    <name type="scientific">Mesorhabditis belari</name>
    <dbReference type="NCBI Taxonomy" id="2138241"/>
    <lineage>
        <taxon>Eukaryota</taxon>
        <taxon>Metazoa</taxon>
        <taxon>Ecdysozoa</taxon>
        <taxon>Nematoda</taxon>
        <taxon>Chromadorea</taxon>
        <taxon>Rhabditida</taxon>
        <taxon>Rhabditina</taxon>
        <taxon>Rhabditomorpha</taxon>
        <taxon>Rhabditoidea</taxon>
        <taxon>Rhabditidae</taxon>
        <taxon>Mesorhabditinae</taxon>
        <taxon>Mesorhabditis</taxon>
    </lineage>
</organism>
<keyword evidence="1" id="KW-1133">Transmembrane helix</keyword>
<sequence length="136" mass="14777">MASGPADNSNLSQISIDPTELMIRIPVMGVLGILAIVFAVTGMIVVKKNPFLADGDQLGECGRECLAGFGWRFRVSIRDASLLMDRVSGPVASCLHRSRVLEFSVIGHMQTCTMMLFFLRLQFIAPDGHPLKIGKG</sequence>
<keyword evidence="1" id="KW-0812">Transmembrane</keyword>
<accession>A0AAF3F869</accession>
<keyword evidence="1" id="KW-0472">Membrane</keyword>
<protein>
    <submittedName>
        <fullName evidence="3">Uncharacterized protein</fullName>
    </submittedName>
</protein>
<name>A0AAF3F869_9BILA</name>
<reference evidence="3" key="1">
    <citation type="submission" date="2024-02" db="UniProtKB">
        <authorList>
            <consortium name="WormBaseParasite"/>
        </authorList>
    </citation>
    <scope>IDENTIFICATION</scope>
</reference>
<feature type="transmembrane region" description="Helical" evidence="1">
    <location>
        <begin position="25"/>
        <end position="46"/>
    </location>
</feature>
<dbReference type="WBParaSite" id="MBELARI_LOCUS3084">
    <property type="protein sequence ID" value="MBELARI_LOCUS3084"/>
    <property type="gene ID" value="MBELARI_LOCUS3084"/>
</dbReference>